<dbReference type="InterPro" id="IPR036638">
    <property type="entry name" value="HLH_DNA-bd_sf"/>
</dbReference>
<reference evidence="7" key="3">
    <citation type="submission" date="2025-09" db="UniProtKB">
        <authorList>
            <consortium name="Ensembl"/>
        </authorList>
    </citation>
    <scope>IDENTIFICATION</scope>
</reference>
<dbReference type="GO" id="GO:0034751">
    <property type="term" value="C:aryl hydrocarbon receptor complex"/>
    <property type="evidence" value="ECO:0007669"/>
    <property type="project" value="TreeGrafter"/>
</dbReference>
<evidence type="ECO:0000256" key="4">
    <source>
        <dbReference type="ARBA" id="ARBA00023163"/>
    </source>
</evidence>
<dbReference type="GO" id="GO:0005634">
    <property type="term" value="C:nucleus"/>
    <property type="evidence" value="ECO:0007669"/>
    <property type="project" value="UniProtKB-SubCell"/>
</dbReference>
<evidence type="ECO:0000313" key="8">
    <source>
        <dbReference type="Proteomes" id="UP000007754"/>
    </source>
</evidence>
<reference evidence="7 8" key="1">
    <citation type="journal article" date="2010" name="Nature">
        <title>The genome of a songbird.</title>
        <authorList>
            <person name="Warren W.C."/>
            <person name="Clayton D.F."/>
            <person name="Ellegren H."/>
            <person name="Arnold A.P."/>
            <person name="Hillier L.W."/>
            <person name="Kunstner A."/>
            <person name="Searle S."/>
            <person name="White S."/>
            <person name="Vilella A.J."/>
            <person name="Fairley S."/>
            <person name="Heger A."/>
            <person name="Kong L."/>
            <person name="Ponting C.P."/>
            <person name="Jarvis E.D."/>
            <person name="Mello C.V."/>
            <person name="Minx P."/>
            <person name="Lovell P."/>
            <person name="Velho T.A."/>
            <person name="Ferris M."/>
            <person name="Balakrishnan C.N."/>
            <person name="Sinha S."/>
            <person name="Blatti C."/>
            <person name="London S.E."/>
            <person name="Li Y."/>
            <person name="Lin Y.C."/>
            <person name="George J."/>
            <person name="Sweedler J."/>
            <person name="Southey B."/>
            <person name="Gunaratne P."/>
            <person name="Watson M."/>
            <person name="Nam K."/>
            <person name="Backstrom N."/>
            <person name="Smeds L."/>
            <person name="Nabholz B."/>
            <person name="Itoh Y."/>
            <person name="Whitney O."/>
            <person name="Pfenning A.R."/>
            <person name="Howard J."/>
            <person name="Volker M."/>
            <person name="Skinner B.M."/>
            <person name="Griffin D.K."/>
            <person name="Ye L."/>
            <person name="McLaren W.M."/>
            <person name="Flicek P."/>
            <person name="Quesada V."/>
            <person name="Velasco G."/>
            <person name="Lopez-Otin C."/>
            <person name="Puente X.S."/>
            <person name="Olender T."/>
            <person name="Lancet D."/>
            <person name="Smit A.F."/>
            <person name="Hubley R."/>
            <person name="Konkel M.K."/>
            <person name="Walker J.A."/>
            <person name="Batzer M.A."/>
            <person name="Gu W."/>
            <person name="Pollock D.D."/>
            <person name="Chen L."/>
            <person name="Cheng Z."/>
            <person name="Eichler E.E."/>
            <person name="Stapley J."/>
            <person name="Slate J."/>
            <person name="Ekblom R."/>
            <person name="Birkhead T."/>
            <person name="Burke T."/>
            <person name="Burt D."/>
            <person name="Scharff C."/>
            <person name="Adam I."/>
            <person name="Richard H."/>
            <person name="Sultan M."/>
            <person name="Soldatov A."/>
            <person name="Lehrach H."/>
            <person name="Edwards S.V."/>
            <person name="Yang S.P."/>
            <person name="Li X."/>
            <person name="Graves T."/>
            <person name="Fulton L."/>
            <person name="Nelson J."/>
            <person name="Chinwalla A."/>
            <person name="Hou S."/>
            <person name="Mardis E.R."/>
            <person name="Wilson R.K."/>
        </authorList>
    </citation>
    <scope>NUCLEOTIDE SEQUENCE [LARGE SCALE GENOMIC DNA]</scope>
</reference>
<dbReference type="InterPro" id="IPR039091">
    <property type="entry name" value="AHR/AHRR"/>
</dbReference>
<evidence type="ECO:0000256" key="3">
    <source>
        <dbReference type="ARBA" id="ARBA00023125"/>
    </source>
</evidence>
<dbReference type="PANTHER" id="PTHR10649">
    <property type="entry name" value="ARYL HYDROCARBON RECEPTOR"/>
    <property type="match status" value="1"/>
</dbReference>
<dbReference type="FunFam" id="4.10.280.10:FF:000024">
    <property type="entry name" value="Aryl hydrocarbon receptor 2"/>
    <property type="match status" value="1"/>
</dbReference>
<dbReference type="InterPro" id="IPR000014">
    <property type="entry name" value="PAS"/>
</dbReference>
<keyword evidence="8" id="KW-1185">Reference proteome</keyword>
<dbReference type="GO" id="GO:0000976">
    <property type="term" value="F:transcription cis-regulatory region binding"/>
    <property type="evidence" value="ECO:0007669"/>
    <property type="project" value="TreeGrafter"/>
</dbReference>
<dbReference type="Proteomes" id="UP000007754">
    <property type="component" value="Chromosome 7"/>
</dbReference>
<evidence type="ECO:0000256" key="1">
    <source>
        <dbReference type="ARBA" id="ARBA00004123"/>
    </source>
</evidence>
<name>A0A674HA62_TAEGU</name>
<dbReference type="OMA" id="QSIFCES"/>
<dbReference type="GO" id="GO:0006805">
    <property type="term" value="P:xenobiotic metabolic process"/>
    <property type="evidence" value="ECO:0007669"/>
    <property type="project" value="InterPro"/>
</dbReference>
<accession>A0A674HA62</accession>
<dbReference type="GeneTree" id="ENSGT00940000154486"/>
<dbReference type="PROSITE" id="PS50888">
    <property type="entry name" value="BHLH"/>
    <property type="match status" value="1"/>
</dbReference>
<dbReference type="Ensembl" id="ENSTGUT00000022784.1">
    <property type="protein sequence ID" value="ENSTGUP00000031524.1"/>
    <property type="gene ID" value="ENSTGUG00000027043.1"/>
</dbReference>
<dbReference type="CDD" id="cd19696">
    <property type="entry name" value="bHLH-PAS_AhR_like"/>
    <property type="match status" value="1"/>
</dbReference>
<dbReference type="PANTHER" id="PTHR10649:SF17">
    <property type="entry name" value="ARYL HYDROCARBON RECEPTOR 2"/>
    <property type="match status" value="1"/>
</dbReference>
<keyword evidence="2" id="KW-0805">Transcription regulation</keyword>
<evidence type="ECO:0000259" key="6">
    <source>
        <dbReference type="PROSITE" id="PS50888"/>
    </source>
</evidence>
<dbReference type="InterPro" id="IPR011598">
    <property type="entry name" value="bHLH_dom"/>
</dbReference>
<evidence type="ECO:0000313" key="7">
    <source>
        <dbReference type="Ensembl" id="ENSTGUP00000031524.1"/>
    </source>
</evidence>
<evidence type="ECO:0000256" key="2">
    <source>
        <dbReference type="ARBA" id="ARBA00023015"/>
    </source>
</evidence>
<keyword evidence="5" id="KW-0539">Nucleus</keyword>
<dbReference type="Pfam" id="PF00010">
    <property type="entry name" value="HLH"/>
    <property type="match status" value="1"/>
</dbReference>
<feature type="domain" description="BHLH" evidence="6">
    <location>
        <begin position="31"/>
        <end position="84"/>
    </location>
</feature>
<organism evidence="7 8">
    <name type="scientific">Taeniopygia guttata</name>
    <name type="common">Zebra finch</name>
    <name type="synonym">Poephila guttata</name>
    <dbReference type="NCBI Taxonomy" id="59729"/>
    <lineage>
        <taxon>Eukaryota</taxon>
        <taxon>Metazoa</taxon>
        <taxon>Chordata</taxon>
        <taxon>Craniata</taxon>
        <taxon>Vertebrata</taxon>
        <taxon>Euteleostomi</taxon>
        <taxon>Archelosauria</taxon>
        <taxon>Archosauria</taxon>
        <taxon>Dinosauria</taxon>
        <taxon>Saurischia</taxon>
        <taxon>Theropoda</taxon>
        <taxon>Coelurosauria</taxon>
        <taxon>Aves</taxon>
        <taxon>Neognathae</taxon>
        <taxon>Neoaves</taxon>
        <taxon>Telluraves</taxon>
        <taxon>Australaves</taxon>
        <taxon>Passeriformes</taxon>
        <taxon>Passeroidea</taxon>
        <taxon>Estrildidae</taxon>
        <taxon>Estrildinae</taxon>
        <taxon>Taeniopygia</taxon>
    </lineage>
</organism>
<protein>
    <recommendedName>
        <fullName evidence="6">BHLH domain-containing protein</fullName>
    </recommendedName>
</protein>
<proteinExistence type="predicted"/>
<dbReference type="SUPFAM" id="SSF47459">
    <property type="entry name" value="HLH, helix-loop-helix DNA-binding domain"/>
    <property type="match status" value="1"/>
</dbReference>
<evidence type="ECO:0000256" key="5">
    <source>
        <dbReference type="ARBA" id="ARBA00023242"/>
    </source>
</evidence>
<dbReference type="GO" id="GO:0046983">
    <property type="term" value="F:protein dimerization activity"/>
    <property type="evidence" value="ECO:0007669"/>
    <property type="project" value="InterPro"/>
</dbReference>
<dbReference type="Gene3D" id="3.30.450.20">
    <property type="entry name" value="PAS domain"/>
    <property type="match status" value="1"/>
</dbReference>
<sequence length="177" mass="19481">MVWVGRDFKAHLIPPHGCPIPGSVPGQVVQHSFGVKSNPSKRHRERLNQELNKLMGLLPFPEDVRSRLDKLSILRLAVGYLKVKSYLMGECPCWEGGKAPGINPRCTACVLPQALGWEVAHNGFVITVTGDGHIFYISPTMQDYLGFHQVSTIPQLLSLPLPHSSSLSPSWSSGPKH</sequence>
<dbReference type="AlphaFoldDB" id="A0A674HA62"/>
<dbReference type="GO" id="GO:0004879">
    <property type="term" value="F:nuclear receptor activity"/>
    <property type="evidence" value="ECO:0007669"/>
    <property type="project" value="TreeGrafter"/>
</dbReference>
<dbReference type="Gene3D" id="4.10.280.10">
    <property type="entry name" value="Helix-loop-helix DNA-binding domain"/>
    <property type="match status" value="1"/>
</dbReference>
<keyword evidence="4" id="KW-0804">Transcription</keyword>
<comment type="subcellular location">
    <subcellularLocation>
        <location evidence="1">Nucleus</location>
    </subcellularLocation>
</comment>
<dbReference type="CDD" id="cd00130">
    <property type="entry name" value="PAS"/>
    <property type="match status" value="1"/>
</dbReference>
<keyword evidence="3" id="KW-0238">DNA-binding</keyword>
<reference evidence="7" key="2">
    <citation type="submission" date="2025-08" db="UniProtKB">
        <authorList>
            <consortium name="Ensembl"/>
        </authorList>
    </citation>
    <scope>IDENTIFICATION</scope>
</reference>